<dbReference type="KEGG" id="dmp:FAK_20430"/>
<feature type="chain" id="PRO_5043784488" description="Lipoprotein" evidence="1">
    <location>
        <begin position="20"/>
        <end position="131"/>
    </location>
</feature>
<gene>
    <name evidence="2" type="ORF">FAK_20430</name>
</gene>
<dbReference type="AlphaFoldDB" id="A0AAU9EEM0"/>
<dbReference type="RefSeq" id="WP_338598738.1">
    <property type="nucleotide sequence ID" value="NZ_AP028679.1"/>
</dbReference>
<dbReference type="Proteomes" id="UP001366166">
    <property type="component" value="Chromosome"/>
</dbReference>
<proteinExistence type="predicted"/>
<reference evidence="3" key="1">
    <citation type="journal article" date="2023" name="Arch. Microbiol.">
        <title>Desulfoferula mesophilus gen. nov. sp. nov., a mesophilic sulfate-reducing bacterium isolated from a brackish lake sediment.</title>
        <authorList>
            <person name="Watanabe T."/>
            <person name="Yabe T."/>
            <person name="Tsuji J.M."/>
            <person name="Fukui M."/>
        </authorList>
    </citation>
    <scope>NUCLEOTIDE SEQUENCE [LARGE SCALE GENOMIC DNA]</scope>
    <source>
        <strain evidence="3">12FAK</strain>
    </source>
</reference>
<dbReference type="PROSITE" id="PS51257">
    <property type="entry name" value="PROKAR_LIPOPROTEIN"/>
    <property type="match status" value="1"/>
</dbReference>
<sequence>MKQILIASLLMGLALGVLACAGPDSPQAMQENDKLLISAGFDAIPANTPERMQHLKSMPQHRILHVVRDGNDYYLWADAQYDQCLWVGNWEDYQRFKKLGWDMYNQGGQARDNYLDGWSNEPGDWAMWGPW</sequence>
<organism evidence="2 3">
    <name type="scientific">Desulfoferula mesophila</name>
    <dbReference type="NCBI Taxonomy" id="3058419"/>
    <lineage>
        <taxon>Bacteria</taxon>
        <taxon>Pseudomonadati</taxon>
        <taxon>Thermodesulfobacteriota</taxon>
        <taxon>Desulfarculia</taxon>
        <taxon>Desulfarculales</taxon>
        <taxon>Desulfarculaceae</taxon>
        <taxon>Desulfoferula</taxon>
    </lineage>
</organism>
<dbReference type="EMBL" id="AP028679">
    <property type="protein sequence ID" value="BEQ14977.1"/>
    <property type="molecule type" value="Genomic_DNA"/>
</dbReference>
<protein>
    <recommendedName>
        <fullName evidence="4">Lipoprotein</fullName>
    </recommendedName>
</protein>
<keyword evidence="1" id="KW-0732">Signal</keyword>
<evidence type="ECO:0000313" key="3">
    <source>
        <dbReference type="Proteomes" id="UP001366166"/>
    </source>
</evidence>
<name>A0AAU9EEM0_9BACT</name>
<evidence type="ECO:0008006" key="4">
    <source>
        <dbReference type="Google" id="ProtNLM"/>
    </source>
</evidence>
<accession>A0AAU9EEM0</accession>
<keyword evidence="3" id="KW-1185">Reference proteome</keyword>
<evidence type="ECO:0000313" key="2">
    <source>
        <dbReference type="EMBL" id="BEQ14977.1"/>
    </source>
</evidence>
<feature type="signal peptide" evidence="1">
    <location>
        <begin position="1"/>
        <end position="19"/>
    </location>
</feature>
<evidence type="ECO:0000256" key="1">
    <source>
        <dbReference type="SAM" id="SignalP"/>
    </source>
</evidence>